<gene>
    <name evidence="1" type="ORF">OJ597_05760</name>
</gene>
<reference evidence="1 2" key="1">
    <citation type="submission" date="2022-10" db="EMBL/GenBank/DDBJ databases">
        <title>Comparative genomic study of S. anginosus.</title>
        <authorList>
            <person name="Prasad A."/>
            <person name="Ene A."/>
            <person name="Jablonska S."/>
            <person name="Du J."/>
            <person name="Wolfe A.J."/>
            <person name="Putonti C."/>
        </authorList>
    </citation>
    <scope>NUCLEOTIDE SEQUENCE [LARGE SCALE GENOMIC DNA]</scope>
    <source>
        <strain evidence="1 2">UMB9231</strain>
    </source>
</reference>
<comment type="caution">
    <text evidence="1">The sequence shown here is derived from an EMBL/GenBank/DDBJ whole genome shotgun (WGS) entry which is preliminary data.</text>
</comment>
<keyword evidence="2" id="KW-1185">Reference proteome</keyword>
<sequence>MTENSDKKILKMMEKGFVLFLKNGIIERVAVPEHGSIEFKVQDGQIVYGTVSAGKQY</sequence>
<proteinExistence type="predicted"/>
<protein>
    <recommendedName>
        <fullName evidence="3">DUF2292 domain-containing protein</fullName>
    </recommendedName>
</protein>
<dbReference type="EMBL" id="JAPAHU010000008">
    <property type="protein sequence ID" value="MCW1041963.1"/>
    <property type="molecule type" value="Genomic_DNA"/>
</dbReference>
<organism evidence="1 2">
    <name type="scientific">Streptococcus anginosus</name>
    <dbReference type="NCBI Taxonomy" id="1328"/>
    <lineage>
        <taxon>Bacteria</taxon>
        <taxon>Bacillati</taxon>
        <taxon>Bacillota</taxon>
        <taxon>Bacilli</taxon>
        <taxon>Lactobacillales</taxon>
        <taxon>Streptococcaceae</taxon>
        <taxon>Streptococcus</taxon>
        <taxon>Streptococcus anginosus group</taxon>
    </lineage>
</organism>
<evidence type="ECO:0000313" key="1">
    <source>
        <dbReference type="EMBL" id="MCW1041963.1"/>
    </source>
</evidence>
<dbReference type="RefSeq" id="WP_264351081.1">
    <property type="nucleotide sequence ID" value="NZ_JAPAHU010000008.1"/>
</dbReference>
<name>A0ABT3E955_STRAP</name>
<evidence type="ECO:0008006" key="3">
    <source>
        <dbReference type="Google" id="ProtNLM"/>
    </source>
</evidence>
<dbReference type="Proteomes" id="UP001526076">
    <property type="component" value="Unassembled WGS sequence"/>
</dbReference>
<evidence type="ECO:0000313" key="2">
    <source>
        <dbReference type="Proteomes" id="UP001526076"/>
    </source>
</evidence>
<accession>A0ABT3E955</accession>